<reference evidence="2" key="1">
    <citation type="journal article" date="2022" name="Mol. Ecol. Resour.">
        <title>The genomes of chicory, endive, great burdock and yacon provide insights into Asteraceae palaeo-polyploidization history and plant inulin production.</title>
        <authorList>
            <person name="Fan W."/>
            <person name="Wang S."/>
            <person name="Wang H."/>
            <person name="Wang A."/>
            <person name="Jiang F."/>
            <person name="Liu H."/>
            <person name="Zhao H."/>
            <person name="Xu D."/>
            <person name="Zhang Y."/>
        </authorList>
    </citation>
    <scope>NUCLEOTIDE SEQUENCE [LARGE SCALE GENOMIC DNA]</scope>
    <source>
        <strain evidence="2">cv. Yunnan</strain>
    </source>
</reference>
<organism evidence="1 2">
    <name type="scientific">Smallanthus sonchifolius</name>
    <dbReference type="NCBI Taxonomy" id="185202"/>
    <lineage>
        <taxon>Eukaryota</taxon>
        <taxon>Viridiplantae</taxon>
        <taxon>Streptophyta</taxon>
        <taxon>Embryophyta</taxon>
        <taxon>Tracheophyta</taxon>
        <taxon>Spermatophyta</taxon>
        <taxon>Magnoliopsida</taxon>
        <taxon>eudicotyledons</taxon>
        <taxon>Gunneridae</taxon>
        <taxon>Pentapetalae</taxon>
        <taxon>asterids</taxon>
        <taxon>campanulids</taxon>
        <taxon>Asterales</taxon>
        <taxon>Asteraceae</taxon>
        <taxon>Asteroideae</taxon>
        <taxon>Heliantheae alliance</taxon>
        <taxon>Millerieae</taxon>
        <taxon>Smallanthus</taxon>
    </lineage>
</organism>
<proteinExistence type="predicted"/>
<reference evidence="1 2" key="2">
    <citation type="journal article" date="2022" name="Mol. Ecol. Resour.">
        <title>The genomes of chicory, endive, great burdock and yacon provide insights into Asteraceae paleo-polyploidization history and plant inulin production.</title>
        <authorList>
            <person name="Fan W."/>
            <person name="Wang S."/>
            <person name="Wang H."/>
            <person name="Wang A."/>
            <person name="Jiang F."/>
            <person name="Liu H."/>
            <person name="Zhao H."/>
            <person name="Xu D."/>
            <person name="Zhang Y."/>
        </authorList>
    </citation>
    <scope>NUCLEOTIDE SEQUENCE [LARGE SCALE GENOMIC DNA]</scope>
    <source>
        <strain evidence="2">cv. Yunnan</strain>
        <tissue evidence="1">Leaves</tissue>
    </source>
</reference>
<accession>A0ACB9JLM0</accession>
<comment type="caution">
    <text evidence="1">The sequence shown here is derived from an EMBL/GenBank/DDBJ whole genome shotgun (WGS) entry which is preliminary data.</text>
</comment>
<keyword evidence="2" id="KW-1185">Reference proteome</keyword>
<dbReference type="EMBL" id="CM042020">
    <property type="protein sequence ID" value="KAI3821242.1"/>
    <property type="molecule type" value="Genomic_DNA"/>
</dbReference>
<evidence type="ECO:0000313" key="1">
    <source>
        <dbReference type="EMBL" id="KAI3821242.1"/>
    </source>
</evidence>
<protein>
    <submittedName>
        <fullName evidence="1">Uncharacterized protein</fullName>
    </submittedName>
</protein>
<name>A0ACB9JLM0_9ASTR</name>
<evidence type="ECO:0000313" key="2">
    <source>
        <dbReference type="Proteomes" id="UP001056120"/>
    </source>
</evidence>
<gene>
    <name evidence="1" type="ORF">L1987_08804</name>
</gene>
<dbReference type="Proteomes" id="UP001056120">
    <property type="component" value="Linkage Group LG03"/>
</dbReference>
<sequence length="214" mass="24513">MTGPESIRTFDLTLPDPHHSHCHTRGKCPMWLPAESLSTKLNARTTSTNKKYHRSDATSQFRKNTVSAPERLQQPKPRIRDNARKKTHLLKKVTFGTMEKGKPSTQAPPAPSPQDPSRYYIQLYRYFDRKSEANENLGWLTARGKDMKARLDYHTELTTNMSRQMHEMEQDILLNNDKTIAAMKEALAAKIQSRVAIAVVVMVSIVSLLFQMYL</sequence>